<dbReference type="PANTHER" id="PTHR42801">
    <property type="entry name" value="THIOREDOXIN-DEPENDENT PEROXIDE REDUCTASE"/>
    <property type="match status" value="1"/>
</dbReference>
<proteinExistence type="inferred from homology"/>
<dbReference type="InterPro" id="IPR024706">
    <property type="entry name" value="Peroxiredoxin_AhpC-typ"/>
</dbReference>
<dbReference type="EC" id="1.11.1.24" evidence="3"/>
<evidence type="ECO:0000256" key="12">
    <source>
        <dbReference type="ARBA" id="ARBA00049091"/>
    </source>
</evidence>
<dbReference type="PANTHER" id="PTHR42801:SF22">
    <property type="entry name" value="PEROXIREDOXIN SLL0755-RELATED"/>
    <property type="match status" value="1"/>
</dbReference>
<comment type="similarity">
    <text evidence="10">Belongs to the peroxiredoxin family. BCP/PrxQ subfamily.</text>
</comment>
<comment type="caution">
    <text evidence="14">The sequence shown here is derived from an EMBL/GenBank/DDBJ whole genome shotgun (WGS) entry which is preliminary data.</text>
</comment>
<dbReference type="InterPro" id="IPR036249">
    <property type="entry name" value="Thioredoxin-like_sf"/>
</dbReference>
<reference evidence="14 15" key="1">
    <citation type="journal article" date="2019" name="Int. J. Syst. Evol. Microbiol.">
        <title>The Global Catalogue of Microorganisms (GCM) 10K type strain sequencing project: providing services to taxonomists for standard genome sequencing and annotation.</title>
        <authorList>
            <consortium name="The Broad Institute Genomics Platform"/>
            <consortium name="The Broad Institute Genome Sequencing Center for Infectious Disease"/>
            <person name="Wu L."/>
            <person name="Ma J."/>
        </authorList>
    </citation>
    <scope>NUCLEOTIDE SEQUENCE [LARGE SCALE GENOMIC DNA]</scope>
    <source>
        <strain evidence="14 15">JCM 16013</strain>
    </source>
</reference>
<dbReference type="PROSITE" id="PS51352">
    <property type="entry name" value="THIOREDOXIN_2"/>
    <property type="match status" value="1"/>
</dbReference>
<evidence type="ECO:0000256" key="9">
    <source>
        <dbReference type="ARBA" id="ARBA00032824"/>
    </source>
</evidence>
<evidence type="ECO:0000256" key="8">
    <source>
        <dbReference type="ARBA" id="ARBA00023284"/>
    </source>
</evidence>
<evidence type="ECO:0000313" key="14">
    <source>
        <dbReference type="EMBL" id="GAA1995305.1"/>
    </source>
</evidence>
<evidence type="ECO:0000256" key="2">
    <source>
        <dbReference type="ARBA" id="ARBA00011245"/>
    </source>
</evidence>
<keyword evidence="6" id="KW-0560">Oxidoreductase</keyword>
<name>A0ABN2SZY0_9ACTN</name>
<organism evidence="14 15">
    <name type="scientific">Catenulispora subtropica</name>
    <dbReference type="NCBI Taxonomy" id="450798"/>
    <lineage>
        <taxon>Bacteria</taxon>
        <taxon>Bacillati</taxon>
        <taxon>Actinomycetota</taxon>
        <taxon>Actinomycetes</taxon>
        <taxon>Catenulisporales</taxon>
        <taxon>Catenulisporaceae</taxon>
        <taxon>Catenulispora</taxon>
    </lineage>
</organism>
<gene>
    <name evidence="14" type="ORF">GCM10009838_70040</name>
</gene>
<keyword evidence="15" id="KW-1185">Reference proteome</keyword>
<evidence type="ECO:0000256" key="11">
    <source>
        <dbReference type="ARBA" id="ARBA00041373"/>
    </source>
</evidence>
<dbReference type="PIRSF" id="PIRSF000239">
    <property type="entry name" value="AHPC"/>
    <property type="match status" value="1"/>
</dbReference>
<dbReference type="EMBL" id="BAAAQM010000054">
    <property type="protein sequence ID" value="GAA1995305.1"/>
    <property type="molecule type" value="Genomic_DNA"/>
</dbReference>
<evidence type="ECO:0000256" key="4">
    <source>
        <dbReference type="ARBA" id="ARBA00022559"/>
    </source>
</evidence>
<keyword evidence="7" id="KW-1015">Disulfide bond</keyword>
<keyword evidence="5" id="KW-0049">Antioxidant</keyword>
<evidence type="ECO:0000259" key="13">
    <source>
        <dbReference type="PROSITE" id="PS51352"/>
    </source>
</evidence>
<keyword evidence="4" id="KW-0575">Peroxidase</keyword>
<evidence type="ECO:0000256" key="1">
    <source>
        <dbReference type="ARBA" id="ARBA00003330"/>
    </source>
</evidence>
<feature type="domain" description="Thioredoxin" evidence="13">
    <location>
        <begin position="5"/>
        <end position="159"/>
    </location>
</feature>
<evidence type="ECO:0000313" key="15">
    <source>
        <dbReference type="Proteomes" id="UP001499854"/>
    </source>
</evidence>
<dbReference type="CDD" id="cd03017">
    <property type="entry name" value="PRX_BCP"/>
    <property type="match status" value="1"/>
</dbReference>
<evidence type="ECO:0000256" key="6">
    <source>
        <dbReference type="ARBA" id="ARBA00023002"/>
    </source>
</evidence>
<comment type="function">
    <text evidence="1">Thiol-specific peroxidase that catalyzes the reduction of hydrogen peroxide and organic hydroperoxides to water and alcohols, respectively. Plays a role in cell protection against oxidative stress by detoxifying peroxides and as sensor of hydrogen peroxide-mediated signaling events.</text>
</comment>
<dbReference type="InterPro" id="IPR050924">
    <property type="entry name" value="Peroxiredoxin_BCP/PrxQ"/>
</dbReference>
<dbReference type="Pfam" id="PF00578">
    <property type="entry name" value="AhpC-TSA"/>
    <property type="match status" value="1"/>
</dbReference>
<dbReference type="Proteomes" id="UP001499854">
    <property type="component" value="Unassembled WGS sequence"/>
</dbReference>
<comment type="catalytic activity">
    <reaction evidence="12">
        <text>a hydroperoxide + [thioredoxin]-dithiol = an alcohol + [thioredoxin]-disulfide + H2O</text>
        <dbReference type="Rhea" id="RHEA:62620"/>
        <dbReference type="Rhea" id="RHEA-COMP:10698"/>
        <dbReference type="Rhea" id="RHEA-COMP:10700"/>
        <dbReference type="ChEBI" id="CHEBI:15377"/>
        <dbReference type="ChEBI" id="CHEBI:29950"/>
        <dbReference type="ChEBI" id="CHEBI:30879"/>
        <dbReference type="ChEBI" id="CHEBI:35924"/>
        <dbReference type="ChEBI" id="CHEBI:50058"/>
        <dbReference type="EC" id="1.11.1.24"/>
    </reaction>
</comment>
<evidence type="ECO:0000256" key="10">
    <source>
        <dbReference type="ARBA" id="ARBA00038489"/>
    </source>
</evidence>
<evidence type="ECO:0000256" key="5">
    <source>
        <dbReference type="ARBA" id="ARBA00022862"/>
    </source>
</evidence>
<protein>
    <recommendedName>
        <fullName evidence="3">thioredoxin-dependent peroxiredoxin</fullName>
        <ecNumber evidence="3">1.11.1.24</ecNumber>
    </recommendedName>
    <alternativeName>
        <fullName evidence="11">Bacterioferritin comigratory protein</fullName>
    </alternativeName>
    <alternativeName>
        <fullName evidence="9">Thioredoxin peroxidase</fullName>
    </alternativeName>
</protein>
<dbReference type="Gene3D" id="3.40.30.10">
    <property type="entry name" value="Glutaredoxin"/>
    <property type="match status" value="1"/>
</dbReference>
<keyword evidence="8" id="KW-0676">Redox-active center</keyword>
<evidence type="ECO:0000256" key="3">
    <source>
        <dbReference type="ARBA" id="ARBA00013017"/>
    </source>
</evidence>
<evidence type="ECO:0000256" key="7">
    <source>
        <dbReference type="ARBA" id="ARBA00023157"/>
    </source>
</evidence>
<sequence>MASTPDLGAPAPDFTLPAVVLSDGAVTQRQFTLSEHRGKPIVLAFYPGDDTPVCTKQMCAYSNELEKFTGVGAEVWGISPQGLDSHEKFARRHGLQMPLLADPDKTVIRDYGIALPGLGLKRSVFLVDAEGVLRWKHVARLGLTYQPVATLTEQIAALG</sequence>
<accession>A0ABN2SZY0</accession>
<dbReference type="InterPro" id="IPR013766">
    <property type="entry name" value="Thioredoxin_domain"/>
</dbReference>
<dbReference type="RefSeq" id="WP_344661462.1">
    <property type="nucleotide sequence ID" value="NZ_BAAAQM010000054.1"/>
</dbReference>
<dbReference type="InterPro" id="IPR000866">
    <property type="entry name" value="AhpC/TSA"/>
</dbReference>
<dbReference type="SUPFAM" id="SSF52833">
    <property type="entry name" value="Thioredoxin-like"/>
    <property type="match status" value="1"/>
</dbReference>
<comment type="subunit">
    <text evidence="2">Monomer.</text>
</comment>